<comment type="caution">
    <text evidence="3">The sequence shown here is derived from an EMBL/GenBank/DDBJ whole genome shotgun (WGS) entry which is preliminary data.</text>
</comment>
<dbReference type="FunFam" id="3.40.50.720:FF:000121">
    <property type="entry name" value="Prostaglandin reductase 2"/>
    <property type="match status" value="1"/>
</dbReference>
<dbReference type="GO" id="GO:0016628">
    <property type="term" value="F:oxidoreductase activity, acting on the CH-CH group of donors, NAD or NADP as acceptor"/>
    <property type="evidence" value="ECO:0007669"/>
    <property type="project" value="InterPro"/>
</dbReference>
<accession>A0A4R0RJ22</accession>
<dbReference type="AlphaFoldDB" id="A0A4R0RJ22"/>
<dbReference type="InterPro" id="IPR011032">
    <property type="entry name" value="GroES-like_sf"/>
</dbReference>
<dbReference type="SUPFAM" id="SSF51735">
    <property type="entry name" value="NAD(P)-binding Rossmann-fold domains"/>
    <property type="match status" value="1"/>
</dbReference>
<evidence type="ECO:0000256" key="1">
    <source>
        <dbReference type="ARBA" id="ARBA00023002"/>
    </source>
</evidence>
<dbReference type="InterPro" id="IPR013149">
    <property type="entry name" value="ADH-like_C"/>
</dbReference>
<dbReference type="Gene3D" id="3.40.50.720">
    <property type="entry name" value="NAD(P)-binding Rossmann-like Domain"/>
    <property type="match status" value="1"/>
</dbReference>
<dbReference type="InterPro" id="IPR041694">
    <property type="entry name" value="ADH_N_2"/>
</dbReference>
<proteinExistence type="predicted"/>
<evidence type="ECO:0000259" key="2">
    <source>
        <dbReference type="SMART" id="SM00829"/>
    </source>
</evidence>
<dbReference type="Proteomes" id="UP000292702">
    <property type="component" value="Unassembled WGS sequence"/>
</dbReference>
<reference evidence="3 4" key="1">
    <citation type="submission" date="2018-11" db="EMBL/GenBank/DDBJ databases">
        <title>Genome assembly of Steccherinum ochraceum LE-BIN_3174, the white-rot fungus of the Steccherinaceae family (The Residual Polyporoid clade, Polyporales, Basidiomycota).</title>
        <authorList>
            <person name="Fedorova T.V."/>
            <person name="Glazunova O.A."/>
            <person name="Landesman E.O."/>
            <person name="Moiseenko K.V."/>
            <person name="Psurtseva N.V."/>
            <person name="Savinova O.S."/>
            <person name="Shakhova N.V."/>
            <person name="Tyazhelova T.V."/>
            <person name="Vasina D.V."/>
        </authorList>
    </citation>
    <scope>NUCLEOTIDE SEQUENCE [LARGE SCALE GENOMIC DNA]</scope>
    <source>
        <strain evidence="3 4">LE-BIN_3174</strain>
    </source>
</reference>
<dbReference type="PANTHER" id="PTHR43205:SF7">
    <property type="entry name" value="PROSTAGLANDIN REDUCTASE 1"/>
    <property type="match status" value="1"/>
</dbReference>
<keyword evidence="4" id="KW-1185">Reference proteome</keyword>
<dbReference type="SUPFAM" id="SSF50129">
    <property type="entry name" value="GroES-like"/>
    <property type="match status" value="1"/>
</dbReference>
<dbReference type="InterPro" id="IPR020843">
    <property type="entry name" value="ER"/>
</dbReference>
<dbReference type="Gene3D" id="3.90.180.10">
    <property type="entry name" value="Medium-chain alcohol dehydrogenases, catalytic domain"/>
    <property type="match status" value="1"/>
</dbReference>
<evidence type="ECO:0000313" key="4">
    <source>
        <dbReference type="Proteomes" id="UP000292702"/>
    </source>
</evidence>
<sequence length="344" mass="37434">MAPIKNGRLLYKEIPDGYPQPGKHVVYDESELIDLDNVPLNGGLLLKILVLSIDPYLRNRMRDPSVRGFLPAFEIGKPLQNGGVAQVLRSEDPKYTAGTYVAGSYPFQKYLVAQASEVNGLRPVQKKGKLTLSAHVGVAGMPGATAYTGWKEYAKPKAGEVVFVTTGAGCVGAIVIQLAKADGLKVIGSAGSDAKVEYMKSMGADVVFNYKKTKVEDVLKKEGPIDIFWDNVGGEALDAALANCNKHARFIECGMMSVYNGDNAYQMKNLNYIYQFEIQLHGFIILSLIPKYPEFYTEFANRIASGEIKYNEDITVGLENGGAALETIQRGNNTGKSVIAVADY</sequence>
<dbReference type="InterPro" id="IPR045010">
    <property type="entry name" value="MDR_fam"/>
</dbReference>
<protein>
    <recommendedName>
        <fullName evidence="2">Enoyl reductase (ER) domain-containing protein</fullName>
    </recommendedName>
</protein>
<organism evidence="3 4">
    <name type="scientific">Steccherinum ochraceum</name>
    <dbReference type="NCBI Taxonomy" id="92696"/>
    <lineage>
        <taxon>Eukaryota</taxon>
        <taxon>Fungi</taxon>
        <taxon>Dikarya</taxon>
        <taxon>Basidiomycota</taxon>
        <taxon>Agaricomycotina</taxon>
        <taxon>Agaricomycetes</taxon>
        <taxon>Polyporales</taxon>
        <taxon>Steccherinaceae</taxon>
        <taxon>Steccherinum</taxon>
    </lineage>
</organism>
<dbReference type="OrthoDB" id="809632at2759"/>
<dbReference type="Pfam" id="PF00107">
    <property type="entry name" value="ADH_zinc_N"/>
    <property type="match status" value="1"/>
</dbReference>
<dbReference type="InterPro" id="IPR036291">
    <property type="entry name" value="NAD(P)-bd_dom_sf"/>
</dbReference>
<dbReference type="PANTHER" id="PTHR43205">
    <property type="entry name" value="PROSTAGLANDIN REDUCTASE"/>
    <property type="match status" value="1"/>
</dbReference>
<name>A0A4R0RJ22_9APHY</name>
<gene>
    <name evidence="3" type="ORF">EIP91_003417</name>
</gene>
<dbReference type="CDD" id="cd05288">
    <property type="entry name" value="PGDH"/>
    <property type="match status" value="1"/>
</dbReference>
<dbReference type="SMART" id="SM00829">
    <property type="entry name" value="PKS_ER"/>
    <property type="match status" value="1"/>
</dbReference>
<dbReference type="EMBL" id="RWJN01000206">
    <property type="protein sequence ID" value="TCD64959.1"/>
    <property type="molecule type" value="Genomic_DNA"/>
</dbReference>
<feature type="domain" description="Enoyl reductase (ER)" evidence="2">
    <location>
        <begin position="68"/>
        <end position="339"/>
    </location>
</feature>
<evidence type="ECO:0000313" key="3">
    <source>
        <dbReference type="EMBL" id="TCD64959.1"/>
    </source>
</evidence>
<dbReference type="Pfam" id="PF16884">
    <property type="entry name" value="ADH_N_2"/>
    <property type="match status" value="1"/>
</dbReference>
<keyword evidence="1" id="KW-0560">Oxidoreductase</keyword>